<dbReference type="InterPro" id="IPR023214">
    <property type="entry name" value="HAD_sf"/>
</dbReference>
<gene>
    <name evidence="1" type="ORF">TrVE_jg10191</name>
</gene>
<dbReference type="SFLD" id="SFLDS00003">
    <property type="entry name" value="Haloacid_Dehalogenase"/>
    <property type="match status" value="1"/>
</dbReference>
<accession>A0A9W7BDT9</accession>
<dbReference type="EMBL" id="BRXX01000043">
    <property type="protein sequence ID" value="GMH84923.1"/>
    <property type="molecule type" value="Genomic_DNA"/>
</dbReference>
<dbReference type="GO" id="GO:0006281">
    <property type="term" value="P:DNA repair"/>
    <property type="evidence" value="ECO:0007669"/>
    <property type="project" value="TreeGrafter"/>
</dbReference>
<dbReference type="PANTHER" id="PTHR43434">
    <property type="entry name" value="PHOSPHOGLYCOLATE PHOSPHATASE"/>
    <property type="match status" value="1"/>
</dbReference>
<dbReference type="Gene3D" id="1.10.150.240">
    <property type="entry name" value="Putative phosphatase, domain 2"/>
    <property type="match status" value="1"/>
</dbReference>
<dbReference type="GO" id="GO:0008967">
    <property type="term" value="F:phosphoglycolate phosphatase activity"/>
    <property type="evidence" value="ECO:0007669"/>
    <property type="project" value="TreeGrafter"/>
</dbReference>
<reference evidence="2" key="1">
    <citation type="journal article" date="2023" name="Commun. Biol.">
        <title>Genome analysis of Parmales, the sister group of diatoms, reveals the evolutionary specialization of diatoms from phago-mixotrophs to photoautotrophs.</title>
        <authorList>
            <person name="Ban H."/>
            <person name="Sato S."/>
            <person name="Yoshikawa S."/>
            <person name="Yamada K."/>
            <person name="Nakamura Y."/>
            <person name="Ichinomiya M."/>
            <person name="Sato N."/>
            <person name="Blanc-Mathieu R."/>
            <person name="Endo H."/>
            <person name="Kuwata A."/>
            <person name="Ogata H."/>
        </authorList>
    </citation>
    <scope>NUCLEOTIDE SEQUENCE [LARGE SCALE GENOMIC DNA]</scope>
    <source>
        <strain evidence="2">NIES 3699</strain>
    </source>
</reference>
<evidence type="ECO:0000313" key="2">
    <source>
        <dbReference type="Proteomes" id="UP001165160"/>
    </source>
</evidence>
<dbReference type="AlphaFoldDB" id="A0A9W7BDT9"/>
<protein>
    <recommendedName>
        <fullName evidence="3">Phosphoglycolate phosphatase</fullName>
    </recommendedName>
</protein>
<dbReference type="InterPro" id="IPR041492">
    <property type="entry name" value="HAD_2"/>
</dbReference>
<dbReference type="InterPro" id="IPR050155">
    <property type="entry name" value="HAD-like_hydrolase_sf"/>
</dbReference>
<dbReference type="InterPro" id="IPR036412">
    <property type="entry name" value="HAD-like_sf"/>
</dbReference>
<sequence>MDSLDAVIFDMDGTILDTAEELCDAIAVARNTMLPSQAPIDGKSVLRDYPNLFGGTLEEFHETLIPADLLDFDRFVELFLAAVKASAPSPAFADVIGGLASLRARYPSLKMGVATTKPTVAAEKDLSSSAVPATLRSMFGFVQGTDKEKNMQAKPAPDVILAAAAGLKCGDMSKTIYVGDTRRDAEAAKAAGCALSVLIRRGDDANKEKLGADELIHSFYAIPDAVNK</sequence>
<name>A0A9W7BDT9_9STRA</name>
<evidence type="ECO:0000313" key="1">
    <source>
        <dbReference type="EMBL" id="GMH84923.1"/>
    </source>
</evidence>
<dbReference type="SUPFAM" id="SSF56784">
    <property type="entry name" value="HAD-like"/>
    <property type="match status" value="1"/>
</dbReference>
<dbReference type="InterPro" id="IPR023198">
    <property type="entry name" value="PGP-like_dom2"/>
</dbReference>
<dbReference type="Proteomes" id="UP001165160">
    <property type="component" value="Unassembled WGS sequence"/>
</dbReference>
<comment type="caution">
    <text evidence="1">The sequence shown here is derived from an EMBL/GenBank/DDBJ whole genome shotgun (WGS) entry which is preliminary data.</text>
</comment>
<proteinExistence type="predicted"/>
<organism evidence="1 2">
    <name type="scientific">Triparma verrucosa</name>
    <dbReference type="NCBI Taxonomy" id="1606542"/>
    <lineage>
        <taxon>Eukaryota</taxon>
        <taxon>Sar</taxon>
        <taxon>Stramenopiles</taxon>
        <taxon>Ochrophyta</taxon>
        <taxon>Bolidophyceae</taxon>
        <taxon>Parmales</taxon>
        <taxon>Triparmaceae</taxon>
        <taxon>Triparma</taxon>
    </lineage>
</organism>
<dbReference type="PANTHER" id="PTHR43434:SF1">
    <property type="entry name" value="PHOSPHOGLYCOLATE PHOSPHATASE"/>
    <property type="match status" value="1"/>
</dbReference>
<evidence type="ECO:0008006" key="3">
    <source>
        <dbReference type="Google" id="ProtNLM"/>
    </source>
</evidence>
<dbReference type="Gene3D" id="3.40.50.1000">
    <property type="entry name" value="HAD superfamily/HAD-like"/>
    <property type="match status" value="1"/>
</dbReference>
<dbReference type="SFLD" id="SFLDG01129">
    <property type="entry name" value="C1.5:_HAD__Beta-PGM__Phosphata"/>
    <property type="match status" value="1"/>
</dbReference>
<keyword evidence="2" id="KW-1185">Reference proteome</keyword>
<dbReference type="Pfam" id="PF13419">
    <property type="entry name" value="HAD_2"/>
    <property type="match status" value="1"/>
</dbReference>